<keyword evidence="4" id="KW-1185">Reference proteome</keyword>
<keyword evidence="1" id="KW-0560">Oxidoreductase</keyword>
<gene>
    <name evidence="3" type="ORF">SAMN05216216_10598</name>
</gene>
<dbReference type="GO" id="GO:0016491">
    <property type="term" value="F:oxidoreductase activity"/>
    <property type="evidence" value="ECO:0007669"/>
    <property type="project" value="UniProtKB-KW"/>
</dbReference>
<proteinExistence type="predicted"/>
<dbReference type="PANTHER" id="PTHR42949">
    <property type="entry name" value="ANAEROBIC GLYCEROL-3-PHOSPHATE DEHYDROGENASE SUBUNIT B"/>
    <property type="match status" value="1"/>
</dbReference>
<dbReference type="InterPro" id="IPR041854">
    <property type="entry name" value="BFD-like_2Fe2S-bd_dom_sf"/>
</dbReference>
<protein>
    <submittedName>
        <fullName evidence="3">BFD-like [2Fe-2S] binding domain-containing protein</fullName>
    </submittedName>
</protein>
<dbReference type="AlphaFoldDB" id="A0A1G9D9F9"/>
<dbReference type="InterPro" id="IPR051691">
    <property type="entry name" value="Metab_Enz_Cyan_OpOx_G3PDH"/>
</dbReference>
<dbReference type="STRING" id="576118.SAMN05216216_10598"/>
<dbReference type="Pfam" id="PF04324">
    <property type="entry name" value="Fer2_BFD"/>
    <property type="match status" value="1"/>
</dbReference>
<accession>A0A1G9D9F9</accession>
<dbReference type="Proteomes" id="UP000199008">
    <property type="component" value="Unassembled WGS sequence"/>
</dbReference>
<organism evidence="3 4">
    <name type="scientific">Lacicoccus qingdaonensis</name>
    <dbReference type="NCBI Taxonomy" id="576118"/>
    <lineage>
        <taxon>Bacteria</taxon>
        <taxon>Bacillati</taxon>
        <taxon>Bacillota</taxon>
        <taxon>Bacilli</taxon>
        <taxon>Bacillales</taxon>
        <taxon>Salinicoccaceae</taxon>
        <taxon>Lacicoccus</taxon>
    </lineage>
</organism>
<dbReference type="EMBL" id="FNFY01000005">
    <property type="protein sequence ID" value="SDK60404.1"/>
    <property type="molecule type" value="Genomic_DNA"/>
</dbReference>
<evidence type="ECO:0000259" key="2">
    <source>
        <dbReference type="Pfam" id="PF04324"/>
    </source>
</evidence>
<evidence type="ECO:0000256" key="1">
    <source>
        <dbReference type="ARBA" id="ARBA00023002"/>
    </source>
</evidence>
<feature type="domain" description="BFD-like [2Fe-2S]-binding" evidence="2">
    <location>
        <begin position="11"/>
        <end position="60"/>
    </location>
</feature>
<evidence type="ECO:0000313" key="3">
    <source>
        <dbReference type="EMBL" id="SDK60404.1"/>
    </source>
</evidence>
<evidence type="ECO:0000313" key="4">
    <source>
        <dbReference type="Proteomes" id="UP000199008"/>
    </source>
</evidence>
<reference evidence="4" key="1">
    <citation type="submission" date="2016-10" db="EMBL/GenBank/DDBJ databases">
        <authorList>
            <person name="Varghese N."/>
            <person name="Submissions S."/>
        </authorList>
    </citation>
    <scope>NUCLEOTIDE SEQUENCE [LARGE SCALE GENOMIC DNA]</scope>
    <source>
        <strain evidence="4">CGMCC 1.8895</strain>
    </source>
</reference>
<sequence length="101" mass="11361">MITMMKSEDFTVCRCENVTYSEILAEMDKGVNDSREMKLKTRAGMGFCNGRTCGHMINKITGDTEDESPVFIHLRAQPPIRTVSFEELSGGLLDDEKNIKP</sequence>
<dbReference type="Gene3D" id="1.10.10.1100">
    <property type="entry name" value="BFD-like [2Fe-2S]-binding domain"/>
    <property type="match status" value="1"/>
</dbReference>
<dbReference type="PANTHER" id="PTHR42949:SF3">
    <property type="entry name" value="ANAEROBIC GLYCEROL-3-PHOSPHATE DEHYDROGENASE SUBUNIT B"/>
    <property type="match status" value="1"/>
</dbReference>
<name>A0A1G9D9F9_9BACL</name>
<dbReference type="InterPro" id="IPR007419">
    <property type="entry name" value="BFD-like_2Fe2S-bd_dom"/>
</dbReference>